<evidence type="ECO:0000313" key="2">
    <source>
        <dbReference type="Proteomes" id="UP001200642"/>
    </source>
</evidence>
<reference evidence="1" key="1">
    <citation type="submission" date="2023-02" db="EMBL/GenBank/DDBJ databases">
        <title>Genome of Flavobacteriaceae gen. nov. sp. strain F89.</title>
        <authorList>
            <person name="Wang Y."/>
        </authorList>
    </citation>
    <scope>NUCLEOTIDE SEQUENCE</scope>
    <source>
        <strain evidence="1">F89</strain>
    </source>
</reference>
<comment type="caution">
    <text evidence="1">The sequence shown here is derived from an EMBL/GenBank/DDBJ whole genome shotgun (WGS) entry which is preliminary data.</text>
</comment>
<dbReference type="RefSeq" id="WP_317903369.1">
    <property type="nucleotide sequence ID" value="NZ_JAIRBC010000027.1"/>
</dbReference>
<protein>
    <submittedName>
        <fullName evidence="1">Uncharacterized protein</fullName>
    </submittedName>
</protein>
<dbReference type="EMBL" id="JAIRBC010000027">
    <property type="protein sequence ID" value="MCG2462230.1"/>
    <property type="molecule type" value="Genomic_DNA"/>
</dbReference>
<dbReference type="Proteomes" id="UP001200642">
    <property type="component" value="Unassembled WGS sequence"/>
</dbReference>
<keyword evidence="2" id="KW-1185">Reference proteome</keyword>
<sequence>MILDKRLICGNWEEGQSGYFTPYDPSTEKKPKDYQVVGIDQIDNAFGSATSAYPIYNDIDSGKRSAFVNDTANEI</sequence>
<name>A0AAE3EW67_9FLAO</name>
<proteinExistence type="predicted"/>
<dbReference type="AlphaFoldDB" id="A0AAE3EW67"/>
<organism evidence="1 2">
    <name type="scientific">Cerina litoralis</name>
    <dbReference type="NCBI Taxonomy" id="2874477"/>
    <lineage>
        <taxon>Bacteria</taxon>
        <taxon>Pseudomonadati</taxon>
        <taxon>Bacteroidota</taxon>
        <taxon>Flavobacteriia</taxon>
        <taxon>Flavobacteriales</taxon>
        <taxon>Flavobacteriaceae</taxon>
        <taxon>Cerina</taxon>
    </lineage>
</organism>
<gene>
    <name evidence="1" type="ORF">K8352_15830</name>
</gene>
<dbReference type="SUPFAM" id="SSF53720">
    <property type="entry name" value="ALDH-like"/>
    <property type="match status" value="1"/>
</dbReference>
<evidence type="ECO:0000313" key="1">
    <source>
        <dbReference type="EMBL" id="MCG2462230.1"/>
    </source>
</evidence>
<accession>A0AAE3EW67</accession>
<dbReference type="InterPro" id="IPR016161">
    <property type="entry name" value="Ald_DH/histidinol_DH"/>
</dbReference>
<dbReference type="GO" id="GO:0016491">
    <property type="term" value="F:oxidoreductase activity"/>
    <property type="evidence" value="ECO:0007669"/>
    <property type="project" value="InterPro"/>
</dbReference>